<dbReference type="Proteomes" id="UP000499080">
    <property type="component" value="Unassembled WGS sequence"/>
</dbReference>
<proteinExistence type="predicted"/>
<sequence>MPKLGDTVASSQLWSQRFPGSKPDSAEDLPCMWACYILRGLFSYPRLGWVPHVNNRTQPNRGYQNRLLNHTQGGQKSSRWCGRKVWRRAASSGVVHVIPTAVQIEEVRLQIALVLLQNGTLI</sequence>
<accession>A0A4Y2KU59</accession>
<gene>
    <name evidence="1" type="ORF">AVEN_116805_1</name>
</gene>
<comment type="caution">
    <text evidence="1">The sequence shown here is derived from an EMBL/GenBank/DDBJ whole genome shotgun (WGS) entry which is preliminary data.</text>
</comment>
<protein>
    <submittedName>
        <fullName evidence="1">Uncharacterized protein</fullName>
    </submittedName>
</protein>
<name>A0A4Y2KU59_ARAVE</name>
<organism evidence="1 2">
    <name type="scientific">Araneus ventricosus</name>
    <name type="common">Orbweaver spider</name>
    <name type="synonym">Epeira ventricosa</name>
    <dbReference type="NCBI Taxonomy" id="182803"/>
    <lineage>
        <taxon>Eukaryota</taxon>
        <taxon>Metazoa</taxon>
        <taxon>Ecdysozoa</taxon>
        <taxon>Arthropoda</taxon>
        <taxon>Chelicerata</taxon>
        <taxon>Arachnida</taxon>
        <taxon>Araneae</taxon>
        <taxon>Araneomorphae</taxon>
        <taxon>Entelegynae</taxon>
        <taxon>Araneoidea</taxon>
        <taxon>Araneidae</taxon>
        <taxon>Araneus</taxon>
    </lineage>
</organism>
<keyword evidence="2" id="KW-1185">Reference proteome</keyword>
<dbReference type="EMBL" id="BGPR01005008">
    <property type="protein sequence ID" value="GBN05881.1"/>
    <property type="molecule type" value="Genomic_DNA"/>
</dbReference>
<dbReference type="AlphaFoldDB" id="A0A4Y2KU59"/>
<evidence type="ECO:0000313" key="2">
    <source>
        <dbReference type="Proteomes" id="UP000499080"/>
    </source>
</evidence>
<evidence type="ECO:0000313" key="1">
    <source>
        <dbReference type="EMBL" id="GBN05881.1"/>
    </source>
</evidence>
<reference evidence="1 2" key="1">
    <citation type="journal article" date="2019" name="Sci. Rep.">
        <title>Orb-weaving spider Araneus ventricosus genome elucidates the spidroin gene catalogue.</title>
        <authorList>
            <person name="Kono N."/>
            <person name="Nakamura H."/>
            <person name="Ohtoshi R."/>
            <person name="Moran D.A.P."/>
            <person name="Shinohara A."/>
            <person name="Yoshida Y."/>
            <person name="Fujiwara M."/>
            <person name="Mori M."/>
            <person name="Tomita M."/>
            <person name="Arakawa K."/>
        </authorList>
    </citation>
    <scope>NUCLEOTIDE SEQUENCE [LARGE SCALE GENOMIC DNA]</scope>
</reference>